<dbReference type="Proteomes" id="UP000298468">
    <property type="component" value="Unassembled WGS sequence"/>
</dbReference>
<gene>
    <name evidence="5" type="ORF">E3T61_19735</name>
</gene>
<accession>A0A4R9BGQ4</accession>
<dbReference type="RefSeq" id="WP_134642550.1">
    <property type="nucleotide sequence ID" value="NZ_SOHM01000042.1"/>
</dbReference>
<evidence type="ECO:0000256" key="2">
    <source>
        <dbReference type="ARBA" id="ARBA00022801"/>
    </source>
</evidence>
<keyword evidence="2 5" id="KW-0378">Hydrolase</keyword>
<proteinExistence type="inferred from homology"/>
<dbReference type="InterPro" id="IPR013148">
    <property type="entry name" value="Glyco_hydro_32_N"/>
</dbReference>
<dbReference type="PANTHER" id="PTHR43101:SF1">
    <property type="entry name" value="BETA-FRUCTOSIDASE"/>
    <property type="match status" value="1"/>
</dbReference>
<dbReference type="EMBL" id="SOHM01000042">
    <property type="protein sequence ID" value="TFD84009.1"/>
    <property type="molecule type" value="Genomic_DNA"/>
</dbReference>
<dbReference type="SUPFAM" id="SSF75005">
    <property type="entry name" value="Arabinanase/levansucrase/invertase"/>
    <property type="match status" value="1"/>
</dbReference>
<dbReference type="InterPro" id="IPR023296">
    <property type="entry name" value="Glyco_hydro_beta-prop_sf"/>
</dbReference>
<reference evidence="5 6" key="1">
    <citation type="submission" date="2019-03" db="EMBL/GenBank/DDBJ databases">
        <title>Genomics of glacier-inhabiting Cryobacterium strains.</title>
        <authorList>
            <person name="Liu Q."/>
            <person name="Xin Y.-H."/>
        </authorList>
    </citation>
    <scope>NUCLEOTIDE SEQUENCE [LARGE SCALE GENOMIC DNA]</scope>
    <source>
        <strain evidence="5 6">Sr59</strain>
    </source>
</reference>
<keyword evidence="6" id="KW-1185">Reference proteome</keyword>
<protein>
    <submittedName>
        <fullName evidence="5">Glycosyl hydrolase family 32</fullName>
    </submittedName>
</protein>
<name>A0A4R9BGQ4_9MICO</name>
<dbReference type="Gene3D" id="2.115.10.20">
    <property type="entry name" value="Glycosyl hydrolase domain, family 43"/>
    <property type="match status" value="1"/>
</dbReference>
<dbReference type="InterPro" id="IPR051214">
    <property type="entry name" value="GH32_Enzymes"/>
</dbReference>
<comment type="caution">
    <text evidence="5">The sequence shown here is derived from an EMBL/GenBank/DDBJ whole genome shotgun (WGS) entry which is preliminary data.</text>
</comment>
<feature type="domain" description="Glycosyl hydrolase family 32 N-terminal" evidence="4">
    <location>
        <begin position="20"/>
        <end position="221"/>
    </location>
</feature>
<dbReference type="Pfam" id="PF00251">
    <property type="entry name" value="Glyco_hydro_32N"/>
    <property type="match status" value="1"/>
</dbReference>
<evidence type="ECO:0000256" key="1">
    <source>
        <dbReference type="ARBA" id="ARBA00009902"/>
    </source>
</evidence>
<evidence type="ECO:0000259" key="4">
    <source>
        <dbReference type="Pfam" id="PF00251"/>
    </source>
</evidence>
<dbReference type="OrthoDB" id="9759709at2"/>
<dbReference type="AlphaFoldDB" id="A0A4R9BGQ4"/>
<evidence type="ECO:0000313" key="6">
    <source>
        <dbReference type="Proteomes" id="UP000298468"/>
    </source>
</evidence>
<organism evidence="5 6">
    <name type="scientific">Cryobacterium lactosi</name>
    <dbReference type="NCBI Taxonomy" id="1259202"/>
    <lineage>
        <taxon>Bacteria</taxon>
        <taxon>Bacillati</taxon>
        <taxon>Actinomycetota</taxon>
        <taxon>Actinomycetes</taxon>
        <taxon>Micrococcales</taxon>
        <taxon>Microbacteriaceae</taxon>
        <taxon>Cryobacterium</taxon>
    </lineage>
</organism>
<dbReference type="GO" id="GO:0016798">
    <property type="term" value="F:hydrolase activity, acting on glycosyl bonds"/>
    <property type="evidence" value="ECO:0007669"/>
    <property type="project" value="UniProtKB-KW"/>
</dbReference>
<keyword evidence="3" id="KW-0326">Glycosidase</keyword>
<dbReference type="CDD" id="cd18609">
    <property type="entry name" value="GH32-like"/>
    <property type="match status" value="1"/>
</dbReference>
<comment type="similarity">
    <text evidence="1">Belongs to the glycosyl hydrolase 32 family.</text>
</comment>
<sequence length="325" mass="35804">MLNLDGSWVWDFWLADDGDLHHLYFLHAPTSLGDESRRHRAARIGHAVSDNLTDWTLCPSPFPVGDPGAFDETATWTGSVVRGTDDVWRMFYTGARFLGDEPATANIESIGVATSMDLQTWVKQPGPVTTADPRWYETWGSSTWKEEAWRDPWVFADPAGDGFHMLVTARANHGEINDRGVVGYAHSADLRSWEVRPPLSEPGAGFEHVEVLQVVQVDGFWVLVFSCPAGAATPERAAEFPDVGTWAMVVDDPTGPFDLSAAQPLTPENLYSGKLVQHRDGQWALLAFHTSQTGATFHSEISDPIPFRITADGEFALDHRQGASS</sequence>
<evidence type="ECO:0000313" key="5">
    <source>
        <dbReference type="EMBL" id="TFD84009.1"/>
    </source>
</evidence>
<evidence type="ECO:0000256" key="3">
    <source>
        <dbReference type="ARBA" id="ARBA00023295"/>
    </source>
</evidence>
<dbReference type="PANTHER" id="PTHR43101">
    <property type="entry name" value="BETA-FRUCTOSIDASE"/>
    <property type="match status" value="1"/>
</dbReference>